<feature type="transmembrane region" description="Helical" evidence="7">
    <location>
        <begin position="271"/>
        <end position="296"/>
    </location>
</feature>
<dbReference type="Proteomes" id="UP000017800">
    <property type="component" value="Unassembled WGS sequence"/>
</dbReference>
<dbReference type="Pfam" id="PF00005">
    <property type="entry name" value="ABC_tran"/>
    <property type="match status" value="1"/>
</dbReference>
<evidence type="ECO:0000313" key="11">
    <source>
        <dbReference type="Proteomes" id="UP000017800"/>
    </source>
</evidence>
<dbReference type="GO" id="GO:0005886">
    <property type="term" value="C:plasma membrane"/>
    <property type="evidence" value="ECO:0007669"/>
    <property type="project" value="UniProtKB-SubCell"/>
</dbReference>
<evidence type="ECO:0000256" key="3">
    <source>
        <dbReference type="ARBA" id="ARBA00022741"/>
    </source>
</evidence>
<name>V5FEQ8_9VIBR</name>
<dbReference type="PANTHER" id="PTHR43394:SF1">
    <property type="entry name" value="ATP-BINDING CASSETTE SUB-FAMILY B MEMBER 10, MITOCHONDRIAL"/>
    <property type="match status" value="1"/>
</dbReference>
<evidence type="ECO:0000259" key="8">
    <source>
        <dbReference type="PROSITE" id="PS50893"/>
    </source>
</evidence>
<evidence type="ECO:0000256" key="2">
    <source>
        <dbReference type="ARBA" id="ARBA00022692"/>
    </source>
</evidence>
<keyword evidence="5 7" id="KW-1133">Transmembrane helix</keyword>
<dbReference type="Gene3D" id="3.40.50.300">
    <property type="entry name" value="P-loop containing nucleotide triphosphate hydrolases"/>
    <property type="match status" value="1"/>
</dbReference>
<evidence type="ECO:0000256" key="6">
    <source>
        <dbReference type="ARBA" id="ARBA00023136"/>
    </source>
</evidence>
<dbReference type="AlphaFoldDB" id="V5FEQ8"/>
<dbReference type="InterPro" id="IPR011527">
    <property type="entry name" value="ABC1_TM_dom"/>
</dbReference>
<dbReference type="PROSITE" id="PS50929">
    <property type="entry name" value="ABC_TM1F"/>
    <property type="match status" value="1"/>
</dbReference>
<feature type="domain" description="ABC transporter" evidence="8">
    <location>
        <begin position="460"/>
        <end position="692"/>
    </location>
</feature>
<protein>
    <submittedName>
        <fullName evidence="10">Putative ABC transporter permease/ATP-binding protein</fullName>
    </submittedName>
</protein>
<evidence type="ECO:0000256" key="1">
    <source>
        <dbReference type="ARBA" id="ARBA00004651"/>
    </source>
</evidence>
<reference evidence="10 11" key="1">
    <citation type="submission" date="2013-10" db="EMBL/GenBank/DDBJ databases">
        <authorList>
            <person name="Ichikawa N."/>
            <person name="Kimura A."/>
            <person name="Ohji S."/>
            <person name="Hosoyama A."/>
            <person name="Fujita N."/>
        </authorList>
    </citation>
    <scope>NUCLEOTIDE SEQUENCE [LARGE SCALE GENOMIC DNA]</scope>
    <source>
        <strain evidence="10 11">NBRC 102217</strain>
    </source>
</reference>
<gene>
    <name evidence="10" type="ORF">VHA01S_036_00030</name>
</gene>
<dbReference type="InterPro" id="IPR027417">
    <property type="entry name" value="P-loop_NTPase"/>
</dbReference>
<dbReference type="SUPFAM" id="SSF52540">
    <property type="entry name" value="P-loop containing nucleoside triphosphate hydrolases"/>
    <property type="match status" value="1"/>
</dbReference>
<dbReference type="InterPro" id="IPR039421">
    <property type="entry name" value="Type_1_exporter"/>
</dbReference>
<keyword evidence="6 7" id="KW-0472">Membrane</keyword>
<sequence length="694" mass="76584">MTTQSENTLRSIAGSFLKQVGMHAQARNIANNPHLEHMSPLDLVEQLKKFNVTYTIDIPNQDQLEDTHYPFIGITSGREEDGEYHAILFRRSGKKFQKQMPGHRRWHDADFSEIQQFSHIVVLESMPSKQLSVRTFIKEVNLRKKWYWPVLVLTFMSTVTGLSIPLFTMSVYDKVIGGHLVEVLPELGMGAAIAVFIYVSARLIRGYILSKVVTEFVREISNTTLHRLIHMPLTLLTRVGITNHINRMRNTERVRSMLAGTVGGGMLDLPFVVIVLITIALLAGWLVLVPICMILLHKLVSSLLTKFTNAALPAIYNEHQDGITELSKNILFLKSGGNAKGWIQRLHRLNRENSRQNFMFAKRNGLYGAVSHVMTMVTGLVTIFVGIFLVLNHSITSGALIACVMLIWRITGPAAMAFSSSLKIDMLKSAVTQFDGFLTVQTENNELRLDIPQMDKAPEVNFKGVTLRYDAESAPALYGIEFEALAGESVAVLGPNGCGKSSLLITTLGVLEPQAGYISLNGRNIRQYDPQVYRTWCSYAPAETQLVEGSLADNIRLQKPSATDEEIITALKQAGGQALLDLVEGDIHASMFEACNIMLRSVDAEAIALARVIISDSNFILMDEPVAGGNPKVKAAFVKFIQSCKGSKTLIFSTHDQNLLPLVDKVVVLDKGAVAFAGPLPQQPAAETQGEADA</sequence>
<dbReference type="EMBL" id="BAUJ01000036">
    <property type="protein sequence ID" value="GAD90198.1"/>
    <property type="molecule type" value="Genomic_DNA"/>
</dbReference>
<comment type="subcellular location">
    <subcellularLocation>
        <location evidence="1">Cell membrane</location>
        <topology evidence="1">Multi-pass membrane protein</topology>
    </subcellularLocation>
</comment>
<reference evidence="10 11" key="2">
    <citation type="submission" date="2013-11" db="EMBL/GenBank/DDBJ databases">
        <title>Whole genome shotgun sequence of Vibrio halioticoli NBRC 102217.</title>
        <authorList>
            <person name="Isaki S."/>
            <person name="Kimura A."/>
            <person name="Ohji S."/>
            <person name="Hosoyama A."/>
            <person name="Fujita N."/>
            <person name="Hashimoto M."/>
            <person name="Hosoyama Y."/>
            <person name="Yamazoe A."/>
        </authorList>
    </citation>
    <scope>NUCLEOTIDE SEQUENCE [LARGE SCALE GENOMIC DNA]</scope>
    <source>
        <strain evidence="10 11">NBRC 102217</strain>
    </source>
</reference>
<evidence type="ECO:0000256" key="4">
    <source>
        <dbReference type="ARBA" id="ARBA00022840"/>
    </source>
</evidence>
<feature type="transmembrane region" description="Helical" evidence="7">
    <location>
        <begin position="365"/>
        <end position="391"/>
    </location>
</feature>
<dbReference type="SUPFAM" id="SSF90123">
    <property type="entry name" value="ABC transporter transmembrane region"/>
    <property type="match status" value="1"/>
</dbReference>
<dbReference type="PANTHER" id="PTHR43394">
    <property type="entry name" value="ATP-DEPENDENT PERMEASE MDL1, MITOCHONDRIAL"/>
    <property type="match status" value="1"/>
</dbReference>
<keyword evidence="11" id="KW-1185">Reference proteome</keyword>
<dbReference type="GO" id="GO:0005524">
    <property type="term" value="F:ATP binding"/>
    <property type="evidence" value="ECO:0007669"/>
    <property type="project" value="UniProtKB-KW"/>
</dbReference>
<feature type="domain" description="ABC transmembrane type-1" evidence="9">
    <location>
        <begin position="150"/>
        <end position="420"/>
    </location>
</feature>
<dbReference type="InterPro" id="IPR036640">
    <property type="entry name" value="ABC1_TM_sf"/>
</dbReference>
<feature type="transmembrane region" description="Helical" evidence="7">
    <location>
        <begin position="397"/>
        <end position="418"/>
    </location>
</feature>
<dbReference type="InterPro" id="IPR003593">
    <property type="entry name" value="AAA+_ATPase"/>
</dbReference>
<keyword evidence="2 7" id="KW-0812">Transmembrane</keyword>
<proteinExistence type="predicted"/>
<keyword evidence="4 10" id="KW-0067">ATP-binding</keyword>
<comment type="caution">
    <text evidence="10">The sequence shown here is derived from an EMBL/GenBank/DDBJ whole genome shotgun (WGS) entry which is preliminary data.</text>
</comment>
<evidence type="ECO:0000313" key="10">
    <source>
        <dbReference type="EMBL" id="GAD90198.1"/>
    </source>
</evidence>
<dbReference type="PROSITE" id="PS50893">
    <property type="entry name" value="ABC_TRANSPORTER_2"/>
    <property type="match status" value="1"/>
</dbReference>
<feature type="transmembrane region" description="Helical" evidence="7">
    <location>
        <begin position="187"/>
        <end position="204"/>
    </location>
</feature>
<dbReference type="RefSeq" id="WP_023404549.1">
    <property type="nucleotide sequence ID" value="NZ_BAUJ01000036.1"/>
</dbReference>
<dbReference type="Gene3D" id="1.20.1560.10">
    <property type="entry name" value="ABC transporter type 1, transmembrane domain"/>
    <property type="match status" value="1"/>
</dbReference>
<organism evidence="10 11">
    <name type="scientific">Vibrio halioticoli NBRC 102217</name>
    <dbReference type="NCBI Taxonomy" id="1219072"/>
    <lineage>
        <taxon>Bacteria</taxon>
        <taxon>Pseudomonadati</taxon>
        <taxon>Pseudomonadota</taxon>
        <taxon>Gammaproteobacteria</taxon>
        <taxon>Vibrionales</taxon>
        <taxon>Vibrionaceae</taxon>
        <taxon>Vibrio</taxon>
    </lineage>
</organism>
<dbReference type="SMART" id="SM00382">
    <property type="entry name" value="AAA"/>
    <property type="match status" value="1"/>
</dbReference>
<dbReference type="Pfam" id="PF00664">
    <property type="entry name" value="ABC_membrane"/>
    <property type="match status" value="1"/>
</dbReference>
<keyword evidence="3" id="KW-0547">Nucleotide-binding</keyword>
<dbReference type="eggNOG" id="COG2274">
    <property type="taxonomic scope" value="Bacteria"/>
</dbReference>
<evidence type="ECO:0000256" key="5">
    <source>
        <dbReference type="ARBA" id="ARBA00022989"/>
    </source>
</evidence>
<evidence type="ECO:0000259" key="9">
    <source>
        <dbReference type="PROSITE" id="PS50929"/>
    </source>
</evidence>
<dbReference type="GO" id="GO:0016887">
    <property type="term" value="F:ATP hydrolysis activity"/>
    <property type="evidence" value="ECO:0007669"/>
    <property type="project" value="InterPro"/>
</dbReference>
<dbReference type="GO" id="GO:0015421">
    <property type="term" value="F:ABC-type oligopeptide transporter activity"/>
    <property type="evidence" value="ECO:0007669"/>
    <property type="project" value="TreeGrafter"/>
</dbReference>
<feature type="transmembrane region" description="Helical" evidence="7">
    <location>
        <begin position="146"/>
        <end position="167"/>
    </location>
</feature>
<dbReference type="InterPro" id="IPR003439">
    <property type="entry name" value="ABC_transporter-like_ATP-bd"/>
</dbReference>
<accession>V5FEQ8</accession>
<evidence type="ECO:0000256" key="7">
    <source>
        <dbReference type="SAM" id="Phobius"/>
    </source>
</evidence>